<evidence type="ECO:0000313" key="3">
    <source>
        <dbReference type="Proteomes" id="UP001229244"/>
    </source>
</evidence>
<dbReference type="SUPFAM" id="SSF53850">
    <property type="entry name" value="Periplasmic binding protein-like II"/>
    <property type="match status" value="1"/>
</dbReference>
<keyword evidence="1" id="KW-0732">Signal</keyword>
<proteinExistence type="predicted"/>
<dbReference type="Gene3D" id="3.40.190.10">
    <property type="entry name" value="Periplasmic binding protein-like II"/>
    <property type="match status" value="2"/>
</dbReference>
<gene>
    <name evidence="2" type="ORF">J2S73_001023</name>
</gene>
<evidence type="ECO:0000313" key="2">
    <source>
        <dbReference type="EMBL" id="MDQ0314586.1"/>
    </source>
</evidence>
<reference evidence="2" key="1">
    <citation type="submission" date="2023-07" db="EMBL/GenBank/DDBJ databases">
        <title>Genomic Encyclopedia of Type Strains, Phase IV (KMG-IV): sequencing the most valuable type-strain genomes for metagenomic binning, comparative biology and taxonomic classification.</title>
        <authorList>
            <person name="Goeker M."/>
        </authorList>
    </citation>
    <scope>NUCLEOTIDE SEQUENCE</scope>
    <source>
        <strain evidence="2">DSM 21202</strain>
    </source>
</reference>
<comment type="caution">
    <text evidence="2">The sequence shown here is derived from an EMBL/GenBank/DDBJ whole genome shotgun (WGS) entry which is preliminary data.</text>
</comment>
<sequence>MKLQTKSVLRSITAGFAMSVAVAGSASAQLSVDRLTIATGPAGLYYSQIATALTTIIQEKTGIPATARPHGGTSQYLPQLHRGEILLGMNSGLDAYSAYAGKDPYPQAMDNIRAVSVIGQADYSFIARADSGIETVADVKGKRVITSYRTLALFDDVNRAILATAGLSEDDVIAVAETNVPSAIKALTEDRVDVTAAILGITAHREADAAISGGTRVVALGPDPAPIDSLRGFHVGTIEPGPGSVGVARPTRIAIYDSYLNTGVHADADDIYQIVRMTHENWAEMQKAVPALRGMTADQMMPERISHPFHEGAIRYFREIGLWTPEHDAQQAELLK</sequence>
<dbReference type="NCBIfam" id="TIGR02122">
    <property type="entry name" value="TRAP_TAXI"/>
    <property type="match status" value="1"/>
</dbReference>
<dbReference type="RefSeq" id="WP_306884369.1">
    <property type="nucleotide sequence ID" value="NZ_JAUSUL010000001.1"/>
</dbReference>
<dbReference type="EMBL" id="JAUSUL010000001">
    <property type="protein sequence ID" value="MDQ0314586.1"/>
    <property type="molecule type" value="Genomic_DNA"/>
</dbReference>
<keyword evidence="2" id="KW-0675">Receptor</keyword>
<dbReference type="PANTHER" id="PTHR42941">
    <property type="entry name" value="SLL1037 PROTEIN"/>
    <property type="match status" value="1"/>
</dbReference>
<feature type="signal peptide" evidence="1">
    <location>
        <begin position="1"/>
        <end position="28"/>
    </location>
</feature>
<dbReference type="PANTHER" id="PTHR42941:SF1">
    <property type="entry name" value="SLL1037 PROTEIN"/>
    <property type="match status" value="1"/>
</dbReference>
<evidence type="ECO:0000256" key="1">
    <source>
        <dbReference type="SAM" id="SignalP"/>
    </source>
</evidence>
<keyword evidence="3" id="KW-1185">Reference proteome</keyword>
<dbReference type="InterPro" id="IPR011852">
    <property type="entry name" value="TRAP_TAXI"/>
</dbReference>
<dbReference type="AlphaFoldDB" id="A0AAE3VMV4"/>
<dbReference type="Pfam" id="PF16868">
    <property type="entry name" value="NMT1_3"/>
    <property type="match status" value="1"/>
</dbReference>
<accession>A0AAE3VMV4</accession>
<feature type="chain" id="PRO_5042133636" evidence="1">
    <location>
        <begin position="29"/>
        <end position="336"/>
    </location>
</feature>
<name>A0AAE3VMV4_9HYPH</name>
<protein>
    <submittedName>
        <fullName evidence="2">TRAP transporter TAXI family solute receptor</fullName>
    </submittedName>
</protein>
<dbReference type="Proteomes" id="UP001229244">
    <property type="component" value="Unassembled WGS sequence"/>
</dbReference>
<organism evidence="2 3">
    <name type="scientific">Amorphus orientalis</name>
    <dbReference type="NCBI Taxonomy" id="649198"/>
    <lineage>
        <taxon>Bacteria</taxon>
        <taxon>Pseudomonadati</taxon>
        <taxon>Pseudomonadota</taxon>
        <taxon>Alphaproteobacteria</taxon>
        <taxon>Hyphomicrobiales</taxon>
        <taxon>Amorphaceae</taxon>
        <taxon>Amorphus</taxon>
    </lineage>
</organism>